<keyword evidence="1" id="KW-0175">Coiled coil</keyword>
<evidence type="ECO:0000256" key="3">
    <source>
        <dbReference type="SAM" id="Phobius"/>
    </source>
</evidence>
<evidence type="ECO:0000256" key="1">
    <source>
        <dbReference type="SAM" id="Coils"/>
    </source>
</evidence>
<reference evidence="4 5" key="1">
    <citation type="submission" date="2020-07" db="EMBL/GenBank/DDBJ databases">
        <title>Sequencing the genomes of 1000 actinobacteria strains.</title>
        <authorList>
            <person name="Klenk H.-P."/>
        </authorList>
    </citation>
    <scope>NUCLEOTIDE SEQUENCE [LARGE SCALE GENOMIC DNA]</scope>
    <source>
        <strain evidence="4 5">CXB654</strain>
    </source>
</reference>
<comment type="caution">
    <text evidence="4">The sequence shown here is derived from an EMBL/GenBank/DDBJ whole genome shotgun (WGS) entry which is preliminary data.</text>
</comment>
<organism evidence="4 5">
    <name type="scientific">Spinactinospora alkalitolerans</name>
    <dbReference type="NCBI Taxonomy" id="687207"/>
    <lineage>
        <taxon>Bacteria</taxon>
        <taxon>Bacillati</taxon>
        <taxon>Actinomycetota</taxon>
        <taxon>Actinomycetes</taxon>
        <taxon>Streptosporangiales</taxon>
        <taxon>Nocardiopsidaceae</taxon>
        <taxon>Spinactinospora</taxon>
    </lineage>
</organism>
<keyword evidence="3" id="KW-0812">Transmembrane</keyword>
<gene>
    <name evidence="4" type="ORF">HDA32_000625</name>
</gene>
<dbReference type="Proteomes" id="UP000589036">
    <property type="component" value="Unassembled WGS sequence"/>
</dbReference>
<evidence type="ECO:0000313" key="5">
    <source>
        <dbReference type="Proteomes" id="UP000589036"/>
    </source>
</evidence>
<feature type="coiled-coil region" evidence="1">
    <location>
        <begin position="185"/>
        <end position="214"/>
    </location>
</feature>
<accession>A0A852TPG7</accession>
<sequence>MSSSPLYVAIVVVWAIVLIPMLLRRDAADPAPNPFRRSAPGDAGVDDADDAPEFDDEYEPDEDHGDPDGESADDVRTQVLSYGSGPVPAAHRALARHEAEEPAGDAEDAAEAAAPRPEPAPPPAGAPPMRVGRARVIARRRRRTSGLTALLTATSVAVAAGLGPWWVLVPPAVLLMGHLVLLREAAKADQERRAAEAEHRRREERARARRAAAEAAREAEVIELTTRRDQVYDQYADAHLRAAGD</sequence>
<evidence type="ECO:0000313" key="4">
    <source>
        <dbReference type="EMBL" id="NYE45505.1"/>
    </source>
</evidence>
<dbReference type="EMBL" id="JACCCC010000001">
    <property type="protein sequence ID" value="NYE45505.1"/>
    <property type="molecule type" value="Genomic_DNA"/>
</dbReference>
<evidence type="ECO:0000256" key="2">
    <source>
        <dbReference type="SAM" id="MobiDB-lite"/>
    </source>
</evidence>
<proteinExistence type="predicted"/>
<protein>
    <submittedName>
        <fullName evidence="4">Uncharacterized protein</fullName>
    </submittedName>
</protein>
<feature type="transmembrane region" description="Helical" evidence="3">
    <location>
        <begin position="147"/>
        <end position="167"/>
    </location>
</feature>
<feature type="compositionally biased region" description="Acidic residues" evidence="2">
    <location>
        <begin position="101"/>
        <end position="110"/>
    </location>
</feature>
<keyword evidence="5" id="KW-1185">Reference proteome</keyword>
<name>A0A852TPG7_9ACTN</name>
<keyword evidence="3" id="KW-1133">Transmembrane helix</keyword>
<feature type="compositionally biased region" description="Acidic residues" evidence="2">
    <location>
        <begin position="44"/>
        <end position="72"/>
    </location>
</feature>
<feature type="region of interest" description="Disordered" evidence="2">
    <location>
        <begin position="29"/>
        <end position="130"/>
    </location>
</feature>
<keyword evidence="3" id="KW-0472">Membrane</keyword>
<feature type="transmembrane region" description="Helical" evidence="3">
    <location>
        <begin position="6"/>
        <end position="23"/>
    </location>
</feature>
<dbReference type="AlphaFoldDB" id="A0A852TPG7"/>
<feature type="compositionally biased region" description="Pro residues" evidence="2">
    <location>
        <begin position="116"/>
        <end position="126"/>
    </location>
</feature>
<dbReference type="RefSeq" id="WP_179641706.1">
    <property type="nucleotide sequence ID" value="NZ_BAAAYY010000002.1"/>
</dbReference>